<gene>
    <name evidence="1" type="ORF">SteCoe_3189</name>
</gene>
<dbReference type="AlphaFoldDB" id="A0A1R2CXL0"/>
<dbReference type="OrthoDB" id="321244at2759"/>
<accession>A0A1R2CXL0</accession>
<sequence>MFSVYYHDQMNHKAEEDEKARIKQLKSVSAQIKVRNKLAVNNKKRVEKRVLDMSMDPVPINRHEISIKFPAFKGESFIRSRPKDTKERIKDAETENTWLDTIPLLPSPHNFRPRFKEKEINSHMKYKPKDRYERVADTWLNQSSLLEHSWEVKNSKNNEALLLFPSTLKKAYYKTIESVAMGLYKKQKSSSLSRVNILNSQMVEGIDDDIVKNDKKISEIAREVMEKCRLRPLKEELRSVYTGRSASISQENRVLVRKVLY</sequence>
<protein>
    <submittedName>
        <fullName evidence="1">Uncharacterized protein</fullName>
    </submittedName>
</protein>
<name>A0A1R2CXL0_9CILI</name>
<dbReference type="Proteomes" id="UP000187209">
    <property type="component" value="Unassembled WGS sequence"/>
</dbReference>
<reference evidence="1 2" key="1">
    <citation type="submission" date="2016-11" db="EMBL/GenBank/DDBJ databases">
        <title>The macronuclear genome of Stentor coeruleus: a giant cell with tiny introns.</title>
        <authorList>
            <person name="Slabodnick M."/>
            <person name="Ruby J.G."/>
            <person name="Reiff S.B."/>
            <person name="Swart E.C."/>
            <person name="Gosai S."/>
            <person name="Prabakaran S."/>
            <person name="Witkowska E."/>
            <person name="Larue G.E."/>
            <person name="Fisher S."/>
            <person name="Freeman R.M."/>
            <person name="Gunawardena J."/>
            <person name="Chu W."/>
            <person name="Stover N.A."/>
            <person name="Gregory B.D."/>
            <person name="Nowacki M."/>
            <person name="Derisi J."/>
            <person name="Roy S.W."/>
            <person name="Marshall W.F."/>
            <person name="Sood P."/>
        </authorList>
    </citation>
    <scope>NUCLEOTIDE SEQUENCE [LARGE SCALE GENOMIC DNA]</scope>
    <source>
        <strain evidence="1">WM001</strain>
    </source>
</reference>
<comment type="caution">
    <text evidence="1">The sequence shown here is derived from an EMBL/GenBank/DDBJ whole genome shotgun (WGS) entry which is preliminary data.</text>
</comment>
<evidence type="ECO:0000313" key="2">
    <source>
        <dbReference type="Proteomes" id="UP000187209"/>
    </source>
</evidence>
<evidence type="ECO:0000313" key="1">
    <source>
        <dbReference type="EMBL" id="OMJ93749.1"/>
    </source>
</evidence>
<proteinExistence type="predicted"/>
<organism evidence="1 2">
    <name type="scientific">Stentor coeruleus</name>
    <dbReference type="NCBI Taxonomy" id="5963"/>
    <lineage>
        <taxon>Eukaryota</taxon>
        <taxon>Sar</taxon>
        <taxon>Alveolata</taxon>
        <taxon>Ciliophora</taxon>
        <taxon>Postciliodesmatophora</taxon>
        <taxon>Heterotrichea</taxon>
        <taxon>Heterotrichida</taxon>
        <taxon>Stentoridae</taxon>
        <taxon>Stentor</taxon>
    </lineage>
</organism>
<keyword evidence="2" id="KW-1185">Reference proteome</keyword>
<dbReference type="EMBL" id="MPUH01000037">
    <property type="protein sequence ID" value="OMJ93749.1"/>
    <property type="molecule type" value="Genomic_DNA"/>
</dbReference>